<gene>
    <name evidence="4" type="ORF">ERS852480_03138</name>
</gene>
<evidence type="ECO:0000256" key="2">
    <source>
        <dbReference type="SAM" id="MobiDB-lite"/>
    </source>
</evidence>
<dbReference type="InterPro" id="IPR001482">
    <property type="entry name" value="T2SS/T4SS_dom"/>
</dbReference>
<dbReference type="Gene3D" id="3.40.50.300">
    <property type="entry name" value="P-loop containing nucleotide triphosphate hydrolases"/>
    <property type="match status" value="1"/>
</dbReference>
<reference evidence="4 5" key="1">
    <citation type="submission" date="2015-09" db="EMBL/GenBank/DDBJ databases">
        <authorList>
            <consortium name="Pathogen Informatics"/>
        </authorList>
    </citation>
    <scope>NUCLEOTIDE SEQUENCE [LARGE SCALE GENOMIC DNA]</scope>
    <source>
        <strain evidence="4 5">2789STDY5834865</strain>
    </source>
</reference>
<feature type="region of interest" description="Disordered" evidence="2">
    <location>
        <begin position="1"/>
        <end position="98"/>
    </location>
</feature>
<dbReference type="PANTHER" id="PTHR30486:SF6">
    <property type="entry name" value="TYPE IV PILUS RETRACTATION ATPASE PILT"/>
    <property type="match status" value="1"/>
</dbReference>
<sequence length="555" mass="62182">MLGENRSKAAFSAGSKECVREEKPLFESSESFSEARKKSEHLQITPDDPAGEKTWPVAQKEEVPAEPKQSEIRKPEPKQSASKLPERDTPAPRLAAPEKARTLRTHDLFFAAEDKSREFASVLREVQAYLSKEYSSLVTEDTTDEVKAQIRRFAGKYIQDHRIAVEGMTTDQLIDGIYSEMAEFGFLTKYIYGEGIEEIDVNAWDDVEVQYSGGITEKLTEHFDSPEHAINVVRRMLHVSGMVLDDASPSVLGHLSKNIRIAVLKSPIVDEDVGVATSIRIVNPQSMKKEDFVRGGTATGQMLDFLSECIRYGISVCVAGATSSGKTTLLGWLLTTIPDSKRIYSIENGSRELALVRRDEKGRVKNSVIHTLTRDSENERQRVDQIALLDMALRFNPDVIVVGEMRGPEANAAQEAARTGVAVVTTIHSMSCDATYRRMVSLCKRAVDMSDDTLMGFVTEAYPIVAFCKQLENKERRLMEIMECEILADGSRRFRPLFQYQISENRIEDGRFIITGEHCQVNPISESLARRLMENGMPKEMLAKLRTIGKEGESL</sequence>
<accession>A0A174ME47</accession>
<name>A0A174ME47_9FIRM</name>
<dbReference type="Proteomes" id="UP000095512">
    <property type="component" value="Unassembled WGS sequence"/>
</dbReference>
<dbReference type="AlphaFoldDB" id="A0A174ME47"/>
<dbReference type="GO" id="GO:0016887">
    <property type="term" value="F:ATP hydrolysis activity"/>
    <property type="evidence" value="ECO:0007669"/>
    <property type="project" value="InterPro"/>
</dbReference>
<dbReference type="InterPro" id="IPR050921">
    <property type="entry name" value="T4SS_GSP_E_ATPase"/>
</dbReference>
<evidence type="ECO:0000313" key="4">
    <source>
        <dbReference type="EMBL" id="CUP34564.1"/>
    </source>
</evidence>
<comment type="similarity">
    <text evidence="1">Belongs to the GSP E family.</text>
</comment>
<dbReference type="Gene3D" id="3.30.450.380">
    <property type="match status" value="1"/>
</dbReference>
<feature type="compositionally biased region" description="Basic and acidic residues" evidence="2">
    <location>
        <begin position="84"/>
        <end position="98"/>
    </location>
</feature>
<evidence type="ECO:0000256" key="1">
    <source>
        <dbReference type="ARBA" id="ARBA00006611"/>
    </source>
</evidence>
<dbReference type="RefSeq" id="WP_027641802.1">
    <property type="nucleotide sequence ID" value="NZ_CZAB01000030.1"/>
</dbReference>
<protein>
    <submittedName>
        <fullName evidence="4">Flp pilus assembly protein, ATPase CpaF</fullName>
    </submittedName>
</protein>
<organism evidence="4 5">
    <name type="scientific">Enterocloster clostridioformis</name>
    <dbReference type="NCBI Taxonomy" id="1531"/>
    <lineage>
        <taxon>Bacteria</taxon>
        <taxon>Bacillati</taxon>
        <taxon>Bacillota</taxon>
        <taxon>Clostridia</taxon>
        <taxon>Lachnospirales</taxon>
        <taxon>Lachnospiraceae</taxon>
        <taxon>Enterocloster</taxon>
    </lineage>
</organism>
<dbReference type="SUPFAM" id="SSF52540">
    <property type="entry name" value="P-loop containing nucleoside triphosphate hydrolases"/>
    <property type="match status" value="1"/>
</dbReference>
<evidence type="ECO:0000259" key="3">
    <source>
        <dbReference type="Pfam" id="PF00437"/>
    </source>
</evidence>
<dbReference type="InterPro" id="IPR027417">
    <property type="entry name" value="P-loop_NTPase"/>
</dbReference>
<dbReference type="EMBL" id="CZAB01000030">
    <property type="protein sequence ID" value="CUP34564.1"/>
    <property type="molecule type" value="Genomic_DNA"/>
</dbReference>
<feature type="domain" description="Bacterial type II secretion system protein E" evidence="3">
    <location>
        <begin position="274"/>
        <end position="458"/>
    </location>
</feature>
<evidence type="ECO:0000313" key="5">
    <source>
        <dbReference type="Proteomes" id="UP000095512"/>
    </source>
</evidence>
<dbReference type="Pfam" id="PF00437">
    <property type="entry name" value="T2SSE"/>
    <property type="match status" value="1"/>
</dbReference>
<dbReference type="PANTHER" id="PTHR30486">
    <property type="entry name" value="TWITCHING MOTILITY PROTEIN PILT"/>
    <property type="match status" value="1"/>
</dbReference>
<feature type="compositionally biased region" description="Basic and acidic residues" evidence="2">
    <location>
        <begin position="59"/>
        <end position="77"/>
    </location>
</feature>
<proteinExistence type="inferred from homology"/>